<protein>
    <submittedName>
        <fullName evidence="1">Uncharacterized protein</fullName>
    </submittedName>
</protein>
<keyword evidence="2" id="KW-1185">Reference proteome</keyword>
<dbReference type="Proteomes" id="UP001146120">
    <property type="component" value="Unassembled WGS sequence"/>
</dbReference>
<reference evidence="1" key="2">
    <citation type="journal article" date="2023" name="Microbiol Resour">
        <title>Decontamination and Annotation of the Draft Genome Sequence of the Oomycete Lagenidium giganteum ARSEF 373.</title>
        <authorList>
            <person name="Morgan W.R."/>
            <person name="Tartar A."/>
        </authorList>
    </citation>
    <scope>NUCLEOTIDE SEQUENCE</scope>
    <source>
        <strain evidence="1">ARSEF 373</strain>
    </source>
</reference>
<evidence type="ECO:0000313" key="2">
    <source>
        <dbReference type="Proteomes" id="UP001146120"/>
    </source>
</evidence>
<proteinExistence type="predicted"/>
<dbReference type="EMBL" id="DAKRPA010000197">
    <property type="protein sequence ID" value="DAZ95610.1"/>
    <property type="molecule type" value="Genomic_DNA"/>
</dbReference>
<evidence type="ECO:0000313" key="1">
    <source>
        <dbReference type="EMBL" id="DAZ95610.1"/>
    </source>
</evidence>
<sequence>MEEGMIQMTTGLEALCDVKNLDVTVGIVTDYAQWVFMISDDQKIRMHQCKLALSDSLPTNESLKDLVGKIHGLLANVA</sequence>
<organism evidence="1 2">
    <name type="scientific">Lagenidium giganteum</name>
    <dbReference type="NCBI Taxonomy" id="4803"/>
    <lineage>
        <taxon>Eukaryota</taxon>
        <taxon>Sar</taxon>
        <taxon>Stramenopiles</taxon>
        <taxon>Oomycota</taxon>
        <taxon>Peronosporomycetes</taxon>
        <taxon>Pythiales</taxon>
        <taxon>Pythiaceae</taxon>
    </lineage>
</organism>
<name>A0AAV2YNE2_9STRA</name>
<gene>
    <name evidence="1" type="ORF">N0F65_000093</name>
</gene>
<comment type="caution">
    <text evidence="1">The sequence shown here is derived from an EMBL/GenBank/DDBJ whole genome shotgun (WGS) entry which is preliminary data.</text>
</comment>
<reference evidence="1" key="1">
    <citation type="submission" date="2022-11" db="EMBL/GenBank/DDBJ databases">
        <authorList>
            <person name="Morgan W.R."/>
            <person name="Tartar A."/>
        </authorList>
    </citation>
    <scope>NUCLEOTIDE SEQUENCE</scope>
    <source>
        <strain evidence="1">ARSEF 373</strain>
    </source>
</reference>
<dbReference type="AlphaFoldDB" id="A0AAV2YNE2"/>
<accession>A0AAV2YNE2</accession>